<evidence type="ECO:0000313" key="2">
    <source>
        <dbReference type="EMBL" id="CAF2106636.1"/>
    </source>
</evidence>
<dbReference type="Proteomes" id="UP001295469">
    <property type="component" value="Chromosome C08"/>
</dbReference>
<organism evidence="2">
    <name type="scientific">Brassica napus</name>
    <name type="common">Rape</name>
    <dbReference type="NCBI Taxonomy" id="3708"/>
    <lineage>
        <taxon>Eukaryota</taxon>
        <taxon>Viridiplantae</taxon>
        <taxon>Streptophyta</taxon>
        <taxon>Embryophyta</taxon>
        <taxon>Tracheophyta</taxon>
        <taxon>Spermatophyta</taxon>
        <taxon>Magnoliopsida</taxon>
        <taxon>eudicotyledons</taxon>
        <taxon>Gunneridae</taxon>
        <taxon>Pentapetalae</taxon>
        <taxon>rosids</taxon>
        <taxon>malvids</taxon>
        <taxon>Brassicales</taxon>
        <taxon>Brassicaceae</taxon>
        <taxon>Brassiceae</taxon>
        <taxon>Brassica</taxon>
    </lineage>
</organism>
<dbReference type="AlphaFoldDB" id="A0A816U7N3"/>
<keyword evidence="1" id="KW-0812">Transmembrane</keyword>
<sequence>MFLSSGSQRRRVARRHHFGVVNRRSGTRNRHAVVLYISASAVAYMPFRWYEYHTFGIWIAVPVTLLSSRSVFQSGTLSVFLP</sequence>
<reference evidence="2" key="1">
    <citation type="submission" date="2021-01" db="EMBL/GenBank/DDBJ databases">
        <authorList>
            <consortium name="Genoscope - CEA"/>
            <person name="William W."/>
        </authorList>
    </citation>
    <scope>NUCLEOTIDE SEQUENCE</scope>
</reference>
<accession>A0A816U7N3</accession>
<feature type="transmembrane region" description="Helical" evidence="1">
    <location>
        <begin position="32"/>
        <end position="49"/>
    </location>
</feature>
<keyword evidence="1" id="KW-0472">Membrane</keyword>
<protein>
    <submittedName>
        <fullName evidence="2">(rape) hypothetical protein</fullName>
    </submittedName>
</protein>
<keyword evidence="1" id="KW-1133">Transmembrane helix</keyword>
<gene>
    <name evidence="2" type="ORF">DARMORV10_C08P07160.1</name>
</gene>
<proteinExistence type="predicted"/>
<dbReference type="EMBL" id="HG994372">
    <property type="protein sequence ID" value="CAF2106636.1"/>
    <property type="molecule type" value="Genomic_DNA"/>
</dbReference>
<name>A0A816U7N3_BRANA</name>
<evidence type="ECO:0000256" key="1">
    <source>
        <dbReference type="SAM" id="Phobius"/>
    </source>
</evidence>